<dbReference type="SMART" id="SM00220">
    <property type="entry name" value="S_TKc"/>
    <property type="match status" value="1"/>
</dbReference>
<dbReference type="InterPro" id="IPR050235">
    <property type="entry name" value="CK1_Ser-Thr_kinase"/>
</dbReference>
<dbReference type="SUPFAM" id="SSF56112">
    <property type="entry name" value="Protein kinase-like (PK-like)"/>
    <property type="match status" value="1"/>
</dbReference>
<proteinExistence type="predicted"/>
<feature type="binding site" evidence="1">
    <location>
        <position position="67"/>
    </location>
    <ligand>
        <name>ATP</name>
        <dbReference type="ChEBI" id="CHEBI:30616"/>
    </ligand>
</feature>
<dbReference type="GO" id="GO:0005524">
    <property type="term" value="F:ATP binding"/>
    <property type="evidence" value="ECO:0007669"/>
    <property type="project" value="UniProtKB-UniRule"/>
</dbReference>
<dbReference type="EMBL" id="JAACJJ010000043">
    <property type="protein sequence ID" value="KAF5315200.1"/>
    <property type="molecule type" value="Genomic_DNA"/>
</dbReference>
<feature type="domain" description="Protein kinase" evidence="3">
    <location>
        <begin position="38"/>
        <end position="322"/>
    </location>
</feature>
<keyword evidence="1" id="KW-0547">Nucleotide-binding</keyword>
<feature type="region of interest" description="Disordered" evidence="2">
    <location>
        <begin position="381"/>
        <end position="426"/>
    </location>
</feature>
<dbReference type="GO" id="GO:0004672">
    <property type="term" value="F:protein kinase activity"/>
    <property type="evidence" value="ECO:0007669"/>
    <property type="project" value="InterPro"/>
</dbReference>
<dbReference type="Pfam" id="PF00069">
    <property type="entry name" value="Pkinase"/>
    <property type="match status" value="1"/>
</dbReference>
<dbReference type="InterPro" id="IPR011009">
    <property type="entry name" value="Kinase-like_dom_sf"/>
</dbReference>
<feature type="region of interest" description="Disordered" evidence="2">
    <location>
        <begin position="1"/>
        <end position="26"/>
    </location>
</feature>
<dbReference type="PROSITE" id="PS00107">
    <property type="entry name" value="PROTEIN_KINASE_ATP"/>
    <property type="match status" value="1"/>
</dbReference>
<name>A0A8H5B1T7_9AGAR</name>
<dbReference type="AlphaFoldDB" id="A0A8H5B1T7"/>
<keyword evidence="5" id="KW-1185">Reference proteome</keyword>
<dbReference type="PANTHER" id="PTHR11909">
    <property type="entry name" value="CASEIN KINASE-RELATED"/>
    <property type="match status" value="1"/>
</dbReference>
<dbReference type="InterPro" id="IPR000719">
    <property type="entry name" value="Prot_kinase_dom"/>
</dbReference>
<comment type="caution">
    <text evidence="4">The sequence shown here is derived from an EMBL/GenBank/DDBJ whole genome shotgun (WGS) entry which is preliminary data.</text>
</comment>
<keyword evidence="1" id="KW-0067">ATP-binding</keyword>
<evidence type="ECO:0000313" key="4">
    <source>
        <dbReference type="EMBL" id="KAF5315200.1"/>
    </source>
</evidence>
<accession>A0A8H5B1T7</accession>
<evidence type="ECO:0000313" key="5">
    <source>
        <dbReference type="Proteomes" id="UP000567179"/>
    </source>
</evidence>
<feature type="compositionally biased region" description="Basic and acidic residues" evidence="2">
    <location>
        <begin position="381"/>
        <end position="392"/>
    </location>
</feature>
<dbReference type="PROSITE" id="PS50011">
    <property type="entry name" value="PROTEIN_KINASE_DOM"/>
    <property type="match status" value="1"/>
</dbReference>
<dbReference type="CDD" id="cd14016">
    <property type="entry name" value="STKc_CK1"/>
    <property type="match status" value="1"/>
</dbReference>
<dbReference type="InterPro" id="IPR017441">
    <property type="entry name" value="Protein_kinase_ATP_BS"/>
</dbReference>
<dbReference type="Gene3D" id="1.10.510.10">
    <property type="entry name" value="Transferase(Phosphotransferase) domain 1"/>
    <property type="match status" value="1"/>
</dbReference>
<reference evidence="4 5" key="1">
    <citation type="journal article" date="2020" name="ISME J.">
        <title>Uncovering the hidden diversity of litter-decomposition mechanisms in mushroom-forming fungi.</title>
        <authorList>
            <person name="Floudas D."/>
            <person name="Bentzer J."/>
            <person name="Ahren D."/>
            <person name="Johansson T."/>
            <person name="Persson P."/>
            <person name="Tunlid A."/>
        </authorList>
    </citation>
    <scope>NUCLEOTIDE SEQUENCE [LARGE SCALE GENOMIC DNA]</scope>
    <source>
        <strain evidence="4 5">CBS 101986</strain>
    </source>
</reference>
<organism evidence="4 5">
    <name type="scientific">Psilocybe cf. subviscida</name>
    <dbReference type="NCBI Taxonomy" id="2480587"/>
    <lineage>
        <taxon>Eukaryota</taxon>
        <taxon>Fungi</taxon>
        <taxon>Dikarya</taxon>
        <taxon>Basidiomycota</taxon>
        <taxon>Agaricomycotina</taxon>
        <taxon>Agaricomycetes</taxon>
        <taxon>Agaricomycetidae</taxon>
        <taxon>Agaricales</taxon>
        <taxon>Agaricineae</taxon>
        <taxon>Strophariaceae</taxon>
        <taxon>Psilocybe</taxon>
    </lineage>
</organism>
<evidence type="ECO:0000259" key="3">
    <source>
        <dbReference type="PROSITE" id="PS50011"/>
    </source>
</evidence>
<sequence>MPPVTQQPQEEEESEGSYTGSEGEVEAPPPIPAIIANYWLNENLGSGYSGSIFRATHLHTRQVVALKVQYVHHECPTNRYERSLYPLLQGGRGMPNLYASGVQGAWDYLAIDLLGSSLDSLFRKSGKDAMDLRSVCSIAIQVIKRLEFMHHRGVLHRDIQLGNCVIGLPPNEKTVYMIDFGFSKRYIDPYTGRHIPDSKLKRDFIGNYWFSSVNVHCRGKVPSRRDDLEAAALMFIHMLTPRGLSWTRNGVPKTDDAHSRLKAEKRKATPELLCRGLPVEFEDFLTYTRSLAFKEQPDYQRWVSAFEDLAVDEGFTDVEEFIWPPPPLAAPPVKTINTPLRARTPAVPREEMADILNNLTKLNLGAAKNILGDRTNVQEAVRKAKEDAKRSDSSANSGAVPQKKPAQAPGTQVIVISDNSDGGGEGADRMPAHFQGTKSKAYLLNKLADKASNAPDNATLAELVKEFKHVLQMNSSRTLTKEAFYFLDVLYKQLHDPSVFVKPQRPSRQTSINAAAVEKEPAHVKLGVVARLRMEVQYSRSNKTLAALVSDFSKVTNKSVGRTVTKDGFAFLDGLSDRLLELK</sequence>
<evidence type="ECO:0000256" key="2">
    <source>
        <dbReference type="SAM" id="MobiDB-lite"/>
    </source>
</evidence>
<gene>
    <name evidence="4" type="ORF">D9619_007275</name>
</gene>
<evidence type="ECO:0000256" key="1">
    <source>
        <dbReference type="PROSITE-ProRule" id="PRU10141"/>
    </source>
</evidence>
<dbReference type="OrthoDB" id="5979581at2759"/>
<protein>
    <recommendedName>
        <fullName evidence="3">Protein kinase domain-containing protein</fullName>
    </recommendedName>
</protein>
<dbReference type="Proteomes" id="UP000567179">
    <property type="component" value="Unassembled WGS sequence"/>
</dbReference>